<dbReference type="GO" id="GO:0015031">
    <property type="term" value="P:protein transport"/>
    <property type="evidence" value="ECO:0007669"/>
    <property type="project" value="UniProtKB-KW"/>
</dbReference>
<organism evidence="12 13">
    <name type="scientific">Mycena sanguinolenta</name>
    <dbReference type="NCBI Taxonomy" id="230812"/>
    <lineage>
        <taxon>Eukaryota</taxon>
        <taxon>Fungi</taxon>
        <taxon>Dikarya</taxon>
        <taxon>Basidiomycota</taxon>
        <taxon>Agaricomycotina</taxon>
        <taxon>Agaricomycetes</taxon>
        <taxon>Agaricomycetidae</taxon>
        <taxon>Agaricales</taxon>
        <taxon>Marasmiineae</taxon>
        <taxon>Mycenaceae</taxon>
        <taxon>Mycena</taxon>
    </lineage>
</organism>
<dbReference type="PANTHER" id="PTHR31196">
    <property type="entry name" value="RNA POLYMERASE II NUCLEAR LOCALIZATION PROTEIN SLC7A6OS-RELATED"/>
    <property type="match status" value="1"/>
</dbReference>
<comment type="caution">
    <text evidence="12">The sequence shown here is derived from an EMBL/GenBank/DDBJ whole genome shotgun (WGS) entry which is preliminary data.</text>
</comment>
<dbReference type="InterPro" id="IPR040218">
    <property type="entry name" value="SLC7A6OS"/>
</dbReference>
<comment type="subcellular location">
    <subcellularLocation>
        <location evidence="3">Cytoplasm</location>
    </subcellularLocation>
    <subcellularLocation>
        <location evidence="2">Nucleus</location>
    </subcellularLocation>
</comment>
<dbReference type="Proteomes" id="UP000623467">
    <property type="component" value="Unassembled WGS sequence"/>
</dbReference>
<sequence length="768" mass="86183">MTKLLRITSKSMNLKDSRTIGDSPFFALFETHRVPSLQEKTLIQELLAEKTAHLAHLNSQVPKRRSGKKVPRQLRLELDHTRRFIKLHQALIAPWRRLPVEILAEIFLFTLDVPRESEDEKYWNDDRKGTLLVCKICSAWRAVATRTPALWNVLSLFLHSGQGPLDWISTWLGRSRSFPLYLQLFWGNDAVSDDINKVISIFAAHIHHTSALWIDGLDIENTDVIGDSYPIPTFPSAEPSYAPLLYSIGVNLPPNSKYDWIRAACRASPGLTELTTAQFSLESFPVTSLTKLQLIDPEPMSTVFQVLELIPALRSISFDVEGPAVTSSAGNILVIKSIEILQITSAEILGEFLQQTEFPGLVDVFVHQIVNWPHTEFCSFLSRSSCALTSLDFYDIHMSQDQIIACLQHKACNTLETFAVGECDPPAANLLLQHLTYHQHPFPNPNLKSIELMEIQAVDGVLSDFVESRLSPNLELPSGVPAPTRLEKIQFSFAEGTPLIVESRRRKKSRGGVGVFEFAQTVEHDAWEDDRRKRDIEDQISRLARERASATVDPTSSPNGKASPSTPKDDPLRRYKIIAHEEEAPVRRRLPTSPPKVVSAKDVLPKVKDTGFKLYDAVLSADKSTTVGDAEMEKFMPMLSEYLKLNDISASTSTSSVTETLPTSDSSSSPEDYVWDVFYHRPATLTEWNAAANVGTLTGLPPSLTDPYDSASDSEEEDEADEDSNAEEYYKNDYPDEEDSSEEDDSDEFHEDSGNESYEDDGSDHEWR</sequence>
<feature type="region of interest" description="Disordered" evidence="10">
    <location>
        <begin position="699"/>
        <end position="768"/>
    </location>
</feature>
<evidence type="ECO:0000313" key="12">
    <source>
        <dbReference type="EMBL" id="KAF7357662.1"/>
    </source>
</evidence>
<dbReference type="PANTHER" id="PTHR31196:SF2">
    <property type="entry name" value="RNA POLYMERASE II NUCLEAR LOCALIZATION PROTEIN SLC7A6OS-RELATED"/>
    <property type="match status" value="1"/>
</dbReference>
<comment type="function">
    <text evidence="1">Directs RNA polymerase II nuclear import.</text>
</comment>
<evidence type="ECO:0000256" key="7">
    <source>
        <dbReference type="ARBA" id="ARBA00022490"/>
    </source>
</evidence>
<evidence type="ECO:0000259" key="11">
    <source>
        <dbReference type="Pfam" id="PF08574"/>
    </source>
</evidence>
<evidence type="ECO:0000256" key="6">
    <source>
        <dbReference type="ARBA" id="ARBA00022448"/>
    </source>
</evidence>
<comment type="similarity">
    <text evidence="4">Belongs to the IWR1/SLC7A6OS family.</text>
</comment>
<dbReference type="InterPro" id="IPR013883">
    <property type="entry name" value="TF_Iwr1_dom"/>
</dbReference>
<feature type="domain" description="Transcription factor Iwr1" evidence="11">
    <location>
        <begin position="671"/>
        <end position="738"/>
    </location>
</feature>
<protein>
    <recommendedName>
        <fullName evidence="5">Probable RNA polymerase II nuclear localization protein SLC7A6OS</fullName>
    </recommendedName>
</protein>
<feature type="compositionally biased region" description="Polar residues" evidence="10">
    <location>
        <begin position="552"/>
        <end position="566"/>
    </location>
</feature>
<dbReference type="GO" id="GO:0032502">
    <property type="term" value="P:developmental process"/>
    <property type="evidence" value="ECO:0007669"/>
    <property type="project" value="TreeGrafter"/>
</dbReference>
<evidence type="ECO:0000256" key="8">
    <source>
        <dbReference type="ARBA" id="ARBA00022927"/>
    </source>
</evidence>
<evidence type="ECO:0000256" key="4">
    <source>
        <dbReference type="ARBA" id="ARBA00010218"/>
    </source>
</evidence>
<dbReference type="OrthoDB" id="3052938at2759"/>
<keyword evidence="8" id="KW-0653">Protein transport</keyword>
<keyword evidence="9" id="KW-0539">Nucleus</keyword>
<feature type="compositionally biased region" description="Acidic residues" evidence="10">
    <location>
        <begin position="735"/>
        <end position="750"/>
    </location>
</feature>
<name>A0A8H6YEG6_9AGAR</name>
<feature type="compositionally biased region" description="Acidic residues" evidence="10">
    <location>
        <begin position="712"/>
        <end position="726"/>
    </location>
</feature>
<dbReference type="EMBL" id="JACAZH010000010">
    <property type="protein sequence ID" value="KAF7357662.1"/>
    <property type="molecule type" value="Genomic_DNA"/>
</dbReference>
<reference evidence="12" key="1">
    <citation type="submission" date="2020-05" db="EMBL/GenBank/DDBJ databases">
        <title>Mycena genomes resolve the evolution of fungal bioluminescence.</title>
        <authorList>
            <person name="Tsai I.J."/>
        </authorList>
    </citation>
    <scope>NUCLEOTIDE SEQUENCE</scope>
    <source>
        <strain evidence="12">160909Yilan</strain>
    </source>
</reference>
<keyword evidence="6" id="KW-0813">Transport</keyword>
<feature type="region of interest" description="Disordered" evidence="10">
    <location>
        <begin position="544"/>
        <end position="572"/>
    </location>
</feature>
<dbReference type="AlphaFoldDB" id="A0A8H6YEG6"/>
<dbReference type="GO" id="GO:0005634">
    <property type="term" value="C:nucleus"/>
    <property type="evidence" value="ECO:0007669"/>
    <property type="project" value="UniProtKB-SubCell"/>
</dbReference>
<evidence type="ECO:0000256" key="1">
    <source>
        <dbReference type="ARBA" id="ARBA00003202"/>
    </source>
</evidence>
<evidence type="ECO:0000256" key="3">
    <source>
        <dbReference type="ARBA" id="ARBA00004496"/>
    </source>
</evidence>
<keyword evidence="13" id="KW-1185">Reference proteome</keyword>
<evidence type="ECO:0000256" key="9">
    <source>
        <dbReference type="ARBA" id="ARBA00023242"/>
    </source>
</evidence>
<feature type="compositionally biased region" description="Acidic residues" evidence="10">
    <location>
        <begin position="757"/>
        <end position="768"/>
    </location>
</feature>
<dbReference type="GO" id="GO:0005737">
    <property type="term" value="C:cytoplasm"/>
    <property type="evidence" value="ECO:0007669"/>
    <property type="project" value="UniProtKB-SubCell"/>
</dbReference>
<proteinExistence type="inferred from homology"/>
<feature type="region of interest" description="Disordered" evidence="10">
    <location>
        <begin position="652"/>
        <end position="671"/>
    </location>
</feature>
<keyword evidence="7" id="KW-0963">Cytoplasm</keyword>
<accession>A0A8H6YEG6</accession>
<evidence type="ECO:0000256" key="2">
    <source>
        <dbReference type="ARBA" id="ARBA00004123"/>
    </source>
</evidence>
<evidence type="ECO:0000256" key="10">
    <source>
        <dbReference type="SAM" id="MobiDB-lite"/>
    </source>
</evidence>
<gene>
    <name evidence="12" type="ORF">MSAN_01362800</name>
</gene>
<feature type="compositionally biased region" description="Low complexity" evidence="10">
    <location>
        <begin position="652"/>
        <end position="664"/>
    </location>
</feature>
<dbReference type="Pfam" id="PF08574">
    <property type="entry name" value="Iwr1"/>
    <property type="match status" value="1"/>
</dbReference>
<evidence type="ECO:0000313" key="13">
    <source>
        <dbReference type="Proteomes" id="UP000623467"/>
    </source>
</evidence>
<evidence type="ECO:0000256" key="5">
    <source>
        <dbReference type="ARBA" id="ARBA00017036"/>
    </source>
</evidence>